<name>A0ABP9LXH1_9FLAO</name>
<feature type="signal peptide" evidence="1">
    <location>
        <begin position="1"/>
        <end position="21"/>
    </location>
</feature>
<proteinExistence type="predicted"/>
<keyword evidence="1" id="KW-0732">Signal</keyword>
<reference evidence="3" key="1">
    <citation type="journal article" date="2019" name="Int. J. Syst. Evol. Microbiol.">
        <title>The Global Catalogue of Microorganisms (GCM) 10K type strain sequencing project: providing services to taxonomists for standard genome sequencing and annotation.</title>
        <authorList>
            <consortium name="The Broad Institute Genomics Platform"/>
            <consortium name="The Broad Institute Genome Sequencing Center for Infectious Disease"/>
            <person name="Wu L."/>
            <person name="Ma J."/>
        </authorList>
    </citation>
    <scope>NUCLEOTIDE SEQUENCE [LARGE SCALE GENOMIC DNA]</scope>
    <source>
        <strain evidence="3">JCM 18019</strain>
    </source>
</reference>
<comment type="caution">
    <text evidence="2">The sequence shown here is derived from an EMBL/GenBank/DDBJ whole genome shotgun (WGS) entry which is preliminary data.</text>
</comment>
<dbReference type="EMBL" id="BAABHX010000001">
    <property type="protein sequence ID" value="GAA5085236.1"/>
    <property type="molecule type" value="Genomic_DNA"/>
</dbReference>
<protein>
    <submittedName>
        <fullName evidence="2">Uncharacterized protein</fullName>
    </submittedName>
</protein>
<keyword evidence="3" id="KW-1185">Reference proteome</keyword>
<evidence type="ECO:0000256" key="1">
    <source>
        <dbReference type="SAM" id="SignalP"/>
    </source>
</evidence>
<gene>
    <name evidence="2" type="ORF">GCM10023210_05850</name>
</gene>
<accession>A0ABP9LXH1</accession>
<dbReference type="Proteomes" id="UP001500353">
    <property type="component" value="Unassembled WGS sequence"/>
</dbReference>
<feature type="chain" id="PRO_5046219086" evidence="1">
    <location>
        <begin position="22"/>
        <end position="149"/>
    </location>
</feature>
<dbReference type="RefSeq" id="WP_345200203.1">
    <property type="nucleotide sequence ID" value="NZ_BAABHX010000001.1"/>
</dbReference>
<organism evidence="2 3">
    <name type="scientific">Chryseobacterium ginsengisoli</name>
    <dbReference type="NCBI Taxonomy" id="363853"/>
    <lineage>
        <taxon>Bacteria</taxon>
        <taxon>Pseudomonadati</taxon>
        <taxon>Bacteroidota</taxon>
        <taxon>Flavobacteriia</taxon>
        <taxon>Flavobacteriales</taxon>
        <taxon>Weeksellaceae</taxon>
        <taxon>Chryseobacterium group</taxon>
        <taxon>Chryseobacterium</taxon>
    </lineage>
</organism>
<sequence>MKNLFKLVCFIAVLAGSFAFGQSTSNQKKPIIKVIHCKKITVTVHIGIVDVGTDITGCLVTVDGLPVMVWTKQAQNQTDGQPKYIYVNEKEMMEALKVKDSKELENLKIVKSGIWDYDGENYIINSELDYKIVDLDGQRYFAFPIVKAE</sequence>
<evidence type="ECO:0000313" key="3">
    <source>
        <dbReference type="Proteomes" id="UP001500353"/>
    </source>
</evidence>
<evidence type="ECO:0000313" key="2">
    <source>
        <dbReference type="EMBL" id="GAA5085236.1"/>
    </source>
</evidence>